<reference evidence="1" key="1">
    <citation type="journal article" date="2021" name="Nat. Commun.">
        <title>Genetic determinants of endophytism in the Arabidopsis root mycobiome.</title>
        <authorList>
            <person name="Mesny F."/>
            <person name="Miyauchi S."/>
            <person name="Thiergart T."/>
            <person name="Pickel B."/>
            <person name="Atanasova L."/>
            <person name="Karlsson M."/>
            <person name="Huettel B."/>
            <person name="Barry K.W."/>
            <person name="Haridas S."/>
            <person name="Chen C."/>
            <person name="Bauer D."/>
            <person name="Andreopoulos W."/>
            <person name="Pangilinan J."/>
            <person name="LaButti K."/>
            <person name="Riley R."/>
            <person name="Lipzen A."/>
            <person name="Clum A."/>
            <person name="Drula E."/>
            <person name="Henrissat B."/>
            <person name="Kohler A."/>
            <person name="Grigoriev I.V."/>
            <person name="Martin F.M."/>
            <person name="Hacquard S."/>
        </authorList>
    </citation>
    <scope>NUCLEOTIDE SEQUENCE</scope>
    <source>
        <strain evidence="1">FSSC 5 MPI-SDFR-AT-0091</strain>
    </source>
</reference>
<sequence>MFLPENRNVVVSQAQRVALTIVAILKMGRSKMPNRLDDVQLNASLRSDFDANANPPSPTYISALHGRPPSYQMRNGSSPTALQMNSFGFTGRATRSEKSQEYTTEATASSGTLSSVAANAGPLSQMLLSKVHRVARLPRRPSSKSLGVLYGPPLRLALQTLVTKIPKGSPQRRIIKERLRIFTFGNPSIDWKVKNGTEHPSSKYAHTTEHFANETDFVAILGVVMPRDD</sequence>
<name>A0A9P9GS64_FUSSL</name>
<organism evidence="1 2">
    <name type="scientific">Fusarium solani</name>
    <name type="common">Filamentous fungus</name>
    <dbReference type="NCBI Taxonomy" id="169388"/>
    <lineage>
        <taxon>Eukaryota</taxon>
        <taxon>Fungi</taxon>
        <taxon>Dikarya</taxon>
        <taxon>Ascomycota</taxon>
        <taxon>Pezizomycotina</taxon>
        <taxon>Sordariomycetes</taxon>
        <taxon>Hypocreomycetidae</taxon>
        <taxon>Hypocreales</taxon>
        <taxon>Nectriaceae</taxon>
        <taxon>Fusarium</taxon>
        <taxon>Fusarium solani species complex</taxon>
    </lineage>
</organism>
<comment type="caution">
    <text evidence="1">The sequence shown here is derived from an EMBL/GenBank/DDBJ whole genome shotgun (WGS) entry which is preliminary data.</text>
</comment>
<accession>A0A9P9GS64</accession>
<protein>
    <submittedName>
        <fullName evidence="1">Uncharacterized protein</fullName>
    </submittedName>
</protein>
<evidence type="ECO:0000313" key="1">
    <source>
        <dbReference type="EMBL" id="KAH7243743.1"/>
    </source>
</evidence>
<evidence type="ECO:0000313" key="2">
    <source>
        <dbReference type="Proteomes" id="UP000736672"/>
    </source>
</evidence>
<dbReference type="Proteomes" id="UP000736672">
    <property type="component" value="Unassembled WGS sequence"/>
</dbReference>
<dbReference type="AlphaFoldDB" id="A0A9P9GS64"/>
<proteinExistence type="predicted"/>
<dbReference type="EMBL" id="JAGTJS010000018">
    <property type="protein sequence ID" value="KAH7243743.1"/>
    <property type="molecule type" value="Genomic_DNA"/>
</dbReference>
<dbReference type="OrthoDB" id="202545at2759"/>
<gene>
    <name evidence="1" type="ORF">B0J15DRAFT_469665</name>
</gene>
<keyword evidence="2" id="KW-1185">Reference proteome</keyword>